<proteinExistence type="predicted"/>
<dbReference type="Gene3D" id="1.25.40.10">
    <property type="entry name" value="Tetratricopeptide repeat domain"/>
    <property type="match status" value="1"/>
</dbReference>
<dbReference type="RefSeq" id="WP_168866274.1">
    <property type="nucleotide sequence ID" value="NZ_JABACJ020000010.1"/>
</dbReference>
<dbReference type="InterPro" id="IPR011990">
    <property type="entry name" value="TPR-like_helical_dom_sf"/>
</dbReference>
<organism evidence="2 3">
    <name type="scientific">Faecalicatena faecalis</name>
    <dbReference type="NCBI Taxonomy" id="2726362"/>
    <lineage>
        <taxon>Bacteria</taxon>
        <taxon>Bacillati</taxon>
        <taxon>Bacillota</taxon>
        <taxon>Clostridia</taxon>
        <taxon>Lachnospirales</taxon>
        <taxon>Lachnospiraceae</taxon>
        <taxon>Faecalicatena</taxon>
    </lineage>
</organism>
<feature type="domain" description="Bacterial transcriptional activator" evidence="1">
    <location>
        <begin position="111"/>
        <end position="253"/>
    </location>
</feature>
<dbReference type="InterPro" id="IPR005158">
    <property type="entry name" value="BTAD"/>
</dbReference>
<dbReference type="SUPFAM" id="SSF48452">
    <property type="entry name" value="TPR-like"/>
    <property type="match status" value="1"/>
</dbReference>
<accession>A0ABS6D4N4</accession>
<evidence type="ECO:0000313" key="3">
    <source>
        <dbReference type="Proteomes" id="UP000723714"/>
    </source>
</evidence>
<name>A0ABS6D4N4_9FIRM</name>
<dbReference type="InterPro" id="IPR016032">
    <property type="entry name" value="Sig_transdc_resp-reg_C-effctor"/>
</dbReference>
<dbReference type="SUPFAM" id="SSF46894">
    <property type="entry name" value="C-terminal effector domain of the bipartite response regulators"/>
    <property type="match status" value="1"/>
</dbReference>
<dbReference type="Pfam" id="PF03704">
    <property type="entry name" value="BTAD"/>
    <property type="match status" value="1"/>
</dbReference>
<dbReference type="PANTHER" id="PTHR35807:SF2">
    <property type="entry name" value="TRANSCRIPTIONAL ACTIVATOR DOMAIN"/>
    <property type="match status" value="1"/>
</dbReference>
<keyword evidence="3" id="KW-1185">Reference proteome</keyword>
<reference evidence="2 3" key="1">
    <citation type="submission" date="2021-06" db="EMBL/GenBank/DDBJ databases">
        <title>Faecalicatena sp. nov. isolated from porcine feces.</title>
        <authorList>
            <person name="Oh B.S."/>
            <person name="Lee J.H."/>
        </authorList>
    </citation>
    <scope>NUCLEOTIDE SEQUENCE [LARGE SCALE GENOMIC DNA]</scope>
    <source>
        <strain evidence="2 3">AGMB00832</strain>
    </source>
</reference>
<comment type="caution">
    <text evidence="2">The sequence shown here is derived from an EMBL/GenBank/DDBJ whole genome shotgun (WGS) entry which is preliminary data.</text>
</comment>
<dbReference type="InterPro" id="IPR051677">
    <property type="entry name" value="AfsR-DnrI-RedD_regulator"/>
</dbReference>
<dbReference type="EMBL" id="JABACJ020000010">
    <property type="protein sequence ID" value="MBU3876544.1"/>
    <property type="molecule type" value="Genomic_DNA"/>
</dbReference>
<sequence>MRRKPDLHIHFFNEFSISSPYYEYAPSSHNSTQLTLLISYLVANQDTKVPKDVLMSMLWPDVKDKVPVGALRNLVYRARKELERLYPNQDIDYIKFTQDAYYWNPDLYCKIDIIDFENYYNLARQESDSERQYRYYYRMQRLYTGEFLSNHTSVEWVQYRCTYYRNMYVNCILNMCEYLYEKSRYDELISLCDQSIIIYPEEERFYRYKLLAYMGMNTVKTALEYYQSTIDFFSSKYGMDISNSLRDIYQDILLRMPNVELKLDELETTLGVEKDTDKTFYCNFDIFKNIYQLNLRSVRRAQGRHYLLLLSLLPKNGSKPDSLKLKEIMDILYDLLATNLRKNDVYTRASLNQYSVLLTVTEDIAIETIKERIIESFNKVNPDPNVYLQIQEKTIE</sequence>
<dbReference type="InterPro" id="IPR036388">
    <property type="entry name" value="WH-like_DNA-bd_sf"/>
</dbReference>
<dbReference type="SMART" id="SM01043">
    <property type="entry name" value="BTAD"/>
    <property type="match status" value="1"/>
</dbReference>
<evidence type="ECO:0000313" key="2">
    <source>
        <dbReference type="EMBL" id="MBU3876544.1"/>
    </source>
</evidence>
<gene>
    <name evidence="2" type="ORF">HGO97_012045</name>
</gene>
<dbReference type="Gene3D" id="1.10.10.10">
    <property type="entry name" value="Winged helix-like DNA-binding domain superfamily/Winged helix DNA-binding domain"/>
    <property type="match status" value="1"/>
</dbReference>
<protein>
    <submittedName>
        <fullName evidence="2">Bacterial transcriptional activator domain-containing protein</fullName>
    </submittedName>
</protein>
<evidence type="ECO:0000259" key="1">
    <source>
        <dbReference type="SMART" id="SM01043"/>
    </source>
</evidence>
<dbReference type="PANTHER" id="PTHR35807">
    <property type="entry name" value="TRANSCRIPTIONAL REGULATOR REDD-RELATED"/>
    <property type="match status" value="1"/>
</dbReference>
<dbReference type="Proteomes" id="UP000723714">
    <property type="component" value="Unassembled WGS sequence"/>
</dbReference>